<keyword evidence="2" id="KW-0805">Transcription regulation</keyword>
<evidence type="ECO:0000313" key="7">
    <source>
        <dbReference type="EMBL" id="MDT0677962.1"/>
    </source>
</evidence>
<dbReference type="EMBL" id="JAVRHK010000013">
    <property type="protein sequence ID" value="MDT0677962.1"/>
    <property type="molecule type" value="Genomic_DNA"/>
</dbReference>
<protein>
    <submittedName>
        <fullName evidence="7">RNA polymerase sigma-70 factor</fullName>
    </submittedName>
</protein>
<reference evidence="7 8" key="1">
    <citation type="submission" date="2023-09" db="EMBL/GenBank/DDBJ databases">
        <authorList>
            <person name="Rey-Velasco X."/>
        </authorList>
    </citation>
    <scope>NUCLEOTIDE SEQUENCE [LARGE SCALE GENOMIC DNA]</scope>
    <source>
        <strain evidence="7 8">F117</strain>
    </source>
</reference>
<dbReference type="Proteomes" id="UP001262582">
    <property type="component" value="Unassembled WGS sequence"/>
</dbReference>
<evidence type="ECO:0000256" key="1">
    <source>
        <dbReference type="ARBA" id="ARBA00010641"/>
    </source>
</evidence>
<dbReference type="InterPro" id="IPR014284">
    <property type="entry name" value="RNA_pol_sigma-70_dom"/>
</dbReference>
<keyword evidence="4" id="KW-0804">Transcription</keyword>
<evidence type="ECO:0000259" key="5">
    <source>
        <dbReference type="Pfam" id="PF04542"/>
    </source>
</evidence>
<dbReference type="NCBIfam" id="TIGR02937">
    <property type="entry name" value="sigma70-ECF"/>
    <property type="match status" value="1"/>
</dbReference>
<dbReference type="SUPFAM" id="SSF88946">
    <property type="entry name" value="Sigma2 domain of RNA polymerase sigma factors"/>
    <property type="match status" value="1"/>
</dbReference>
<dbReference type="NCBIfam" id="TIGR02985">
    <property type="entry name" value="Sig70_bacteroi1"/>
    <property type="match status" value="1"/>
</dbReference>
<keyword evidence="3" id="KW-0731">Sigma factor</keyword>
<dbReference type="InterPro" id="IPR013324">
    <property type="entry name" value="RNA_pol_sigma_r3/r4-like"/>
</dbReference>
<dbReference type="InterPro" id="IPR036388">
    <property type="entry name" value="WH-like_DNA-bd_sf"/>
</dbReference>
<name>A0ABU3D8U5_9FLAO</name>
<evidence type="ECO:0000259" key="6">
    <source>
        <dbReference type="Pfam" id="PF08281"/>
    </source>
</evidence>
<dbReference type="InterPro" id="IPR039425">
    <property type="entry name" value="RNA_pol_sigma-70-like"/>
</dbReference>
<dbReference type="Pfam" id="PF08281">
    <property type="entry name" value="Sigma70_r4_2"/>
    <property type="match status" value="1"/>
</dbReference>
<dbReference type="InterPro" id="IPR013249">
    <property type="entry name" value="RNA_pol_sigma70_r4_t2"/>
</dbReference>
<dbReference type="PANTHER" id="PTHR43133:SF46">
    <property type="entry name" value="RNA POLYMERASE SIGMA-70 FACTOR ECF SUBFAMILY"/>
    <property type="match status" value="1"/>
</dbReference>
<dbReference type="InterPro" id="IPR014327">
    <property type="entry name" value="RNA_pol_sigma70_bacteroid"/>
</dbReference>
<sequence length="172" mass="19834">MNDSALTLKEFRELFQSLYPSLCLFANSYLKNTGISKDVTQEVFINVWEKKVKFTSYAAAKSFLYTAVKNKCIDHLRSSRVRLTEHSVEVDLLEQEDMKSFFYKEALSAETAGIIKKTIDELPPKCREIMRLSLKELTNPEIAEELSISINTVKTQKKIAYSKLRSILQQRP</sequence>
<proteinExistence type="inferred from homology"/>
<dbReference type="SUPFAM" id="SSF88659">
    <property type="entry name" value="Sigma3 and sigma4 domains of RNA polymerase sigma factors"/>
    <property type="match status" value="1"/>
</dbReference>
<dbReference type="Gene3D" id="1.10.10.10">
    <property type="entry name" value="Winged helix-like DNA-binding domain superfamily/Winged helix DNA-binding domain"/>
    <property type="match status" value="1"/>
</dbReference>
<dbReference type="Pfam" id="PF04542">
    <property type="entry name" value="Sigma70_r2"/>
    <property type="match status" value="1"/>
</dbReference>
<dbReference type="PANTHER" id="PTHR43133">
    <property type="entry name" value="RNA POLYMERASE ECF-TYPE SIGMA FACTO"/>
    <property type="match status" value="1"/>
</dbReference>
<feature type="domain" description="RNA polymerase sigma-70 region 2" evidence="5">
    <location>
        <begin position="14"/>
        <end position="80"/>
    </location>
</feature>
<evidence type="ECO:0000313" key="8">
    <source>
        <dbReference type="Proteomes" id="UP001262582"/>
    </source>
</evidence>
<dbReference type="InterPro" id="IPR007627">
    <property type="entry name" value="RNA_pol_sigma70_r2"/>
</dbReference>
<dbReference type="RefSeq" id="WP_311504301.1">
    <property type="nucleotide sequence ID" value="NZ_JAVRHK010000013.1"/>
</dbReference>
<comment type="similarity">
    <text evidence="1">Belongs to the sigma-70 factor family. ECF subfamily.</text>
</comment>
<dbReference type="InterPro" id="IPR013325">
    <property type="entry name" value="RNA_pol_sigma_r2"/>
</dbReference>
<evidence type="ECO:0000256" key="3">
    <source>
        <dbReference type="ARBA" id="ARBA00023082"/>
    </source>
</evidence>
<comment type="caution">
    <text evidence="7">The sequence shown here is derived from an EMBL/GenBank/DDBJ whole genome shotgun (WGS) entry which is preliminary data.</text>
</comment>
<keyword evidence="8" id="KW-1185">Reference proteome</keyword>
<feature type="domain" description="RNA polymerase sigma factor 70 region 4 type 2" evidence="6">
    <location>
        <begin position="114"/>
        <end position="158"/>
    </location>
</feature>
<evidence type="ECO:0000256" key="2">
    <source>
        <dbReference type="ARBA" id="ARBA00023015"/>
    </source>
</evidence>
<dbReference type="Gene3D" id="1.10.1740.10">
    <property type="match status" value="1"/>
</dbReference>
<organism evidence="7 8">
    <name type="scientific">Autumnicola musiva</name>
    <dbReference type="NCBI Taxonomy" id="3075589"/>
    <lineage>
        <taxon>Bacteria</taxon>
        <taxon>Pseudomonadati</taxon>
        <taxon>Bacteroidota</taxon>
        <taxon>Flavobacteriia</taxon>
        <taxon>Flavobacteriales</taxon>
        <taxon>Flavobacteriaceae</taxon>
        <taxon>Autumnicola</taxon>
    </lineage>
</organism>
<evidence type="ECO:0000256" key="4">
    <source>
        <dbReference type="ARBA" id="ARBA00023163"/>
    </source>
</evidence>
<gene>
    <name evidence="7" type="ORF">RM539_15365</name>
</gene>
<accession>A0ABU3D8U5</accession>